<gene>
    <name evidence="1" type="ORF">LCGC14_2311290</name>
</gene>
<sequence length="54" mass="6299">MRLIIPIYYSILKLGLNVKFFVGNEKIKIFLMEDITSISHSNITTIIPLLKYEL</sequence>
<name>A0A0F9FFG4_9ZZZZ</name>
<reference evidence="1" key="1">
    <citation type="journal article" date="2015" name="Nature">
        <title>Complex archaea that bridge the gap between prokaryotes and eukaryotes.</title>
        <authorList>
            <person name="Spang A."/>
            <person name="Saw J.H."/>
            <person name="Jorgensen S.L."/>
            <person name="Zaremba-Niedzwiedzka K."/>
            <person name="Martijn J."/>
            <person name="Lind A.E."/>
            <person name="van Eijk R."/>
            <person name="Schleper C."/>
            <person name="Guy L."/>
            <person name="Ettema T.J."/>
        </authorList>
    </citation>
    <scope>NUCLEOTIDE SEQUENCE</scope>
</reference>
<feature type="non-terminal residue" evidence="1">
    <location>
        <position position="54"/>
    </location>
</feature>
<dbReference type="EMBL" id="LAZR01032807">
    <property type="protein sequence ID" value="KKL49862.1"/>
    <property type="molecule type" value="Genomic_DNA"/>
</dbReference>
<accession>A0A0F9FFG4</accession>
<organism evidence="1">
    <name type="scientific">marine sediment metagenome</name>
    <dbReference type="NCBI Taxonomy" id="412755"/>
    <lineage>
        <taxon>unclassified sequences</taxon>
        <taxon>metagenomes</taxon>
        <taxon>ecological metagenomes</taxon>
    </lineage>
</organism>
<comment type="caution">
    <text evidence="1">The sequence shown here is derived from an EMBL/GenBank/DDBJ whole genome shotgun (WGS) entry which is preliminary data.</text>
</comment>
<evidence type="ECO:0000313" key="1">
    <source>
        <dbReference type="EMBL" id="KKL49862.1"/>
    </source>
</evidence>
<proteinExistence type="predicted"/>
<protein>
    <submittedName>
        <fullName evidence="1">Uncharacterized protein</fullName>
    </submittedName>
</protein>
<dbReference type="AlphaFoldDB" id="A0A0F9FFG4"/>